<dbReference type="Pfam" id="PF13102">
    <property type="entry name" value="Phage_int_SAM_5"/>
    <property type="match status" value="1"/>
</dbReference>
<evidence type="ECO:0000256" key="2">
    <source>
        <dbReference type="ARBA" id="ARBA00022908"/>
    </source>
</evidence>
<dbReference type="PROSITE" id="PS51898">
    <property type="entry name" value="TYR_RECOMBINASE"/>
    <property type="match status" value="1"/>
</dbReference>
<comment type="caution">
    <text evidence="8">The sequence shown here is derived from an EMBL/GenBank/DDBJ whole genome shotgun (WGS) entry which is preliminary data.</text>
</comment>
<name>A0ABQ0JZ10_9BACT</name>
<dbReference type="PANTHER" id="PTHR30349:SF64">
    <property type="entry name" value="PROPHAGE INTEGRASE INTD-RELATED"/>
    <property type="match status" value="1"/>
</dbReference>
<keyword evidence="3 5" id="KW-0238">DNA-binding</keyword>
<dbReference type="PANTHER" id="PTHR30349">
    <property type="entry name" value="PHAGE INTEGRASE-RELATED"/>
    <property type="match status" value="1"/>
</dbReference>
<feature type="domain" description="Core-binding (CB)" evidence="7">
    <location>
        <begin position="58"/>
        <end position="137"/>
    </location>
</feature>
<evidence type="ECO:0000259" key="7">
    <source>
        <dbReference type="PROSITE" id="PS51900"/>
    </source>
</evidence>
<evidence type="ECO:0000313" key="9">
    <source>
        <dbReference type="Proteomes" id="UP000032309"/>
    </source>
</evidence>
<dbReference type="Gene3D" id="1.10.443.10">
    <property type="entry name" value="Intergrase catalytic core"/>
    <property type="match status" value="1"/>
</dbReference>
<sequence length="356" mass="42122">MGLYKRGLVWWMRFTYNGQQVRKSTETTDKKLAEKIYCKVKHDIVEGKWFEAHEASQRTFLELAEKYEYQVFRELKSWRCSISYLNQLKDFFGKYKLSEITPALIDDFKQMRKKQGVKPATINRQFKILRRMLNLARNRWQWIKETPTIEMEQNADNKRVRHLSFDEFNKLLNCCEGWLRDIVIVAAWTGLRRGNILNLKWNQVNLRAKVITLNGKETKNSEDLRIPMANPAYDVLYAVMKKNDSKSPYVFYDNNGIPFKAGRIRLNFKKALKCAEIEDFRFHDLRHCFASWHRQSGVDLDTLAELMGHKDTRMTRRYAHITPVHLRKAVELLEKSYSEYSTNLAQSNVAMAIQTA</sequence>
<dbReference type="Proteomes" id="UP000032309">
    <property type="component" value="Unassembled WGS sequence"/>
</dbReference>
<dbReference type="EMBL" id="BAFN01000001">
    <property type="protein sequence ID" value="GAN33972.1"/>
    <property type="molecule type" value="Genomic_DNA"/>
</dbReference>
<evidence type="ECO:0000259" key="6">
    <source>
        <dbReference type="PROSITE" id="PS51898"/>
    </source>
</evidence>
<dbReference type="InterPro" id="IPR050090">
    <property type="entry name" value="Tyrosine_recombinase_XerCD"/>
</dbReference>
<dbReference type="InterPro" id="IPR025269">
    <property type="entry name" value="SAM-like_dom"/>
</dbReference>
<dbReference type="SUPFAM" id="SSF56349">
    <property type="entry name" value="DNA breaking-rejoining enzymes"/>
    <property type="match status" value="1"/>
</dbReference>
<accession>A0ABQ0JZ10</accession>
<keyword evidence="2" id="KW-0229">DNA integration</keyword>
<dbReference type="InterPro" id="IPR044068">
    <property type="entry name" value="CB"/>
</dbReference>
<dbReference type="Pfam" id="PF00589">
    <property type="entry name" value="Phage_integrase"/>
    <property type="match status" value="1"/>
</dbReference>
<comment type="similarity">
    <text evidence="1">Belongs to the 'phage' integrase family.</text>
</comment>
<dbReference type="InterPro" id="IPR002104">
    <property type="entry name" value="Integrase_catalytic"/>
</dbReference>
<dbReference type="InterPro" id="IPR013762">
    <property type="entry name" value="Integrase-like_cat_sf"/>
</dbReference>
<protein>
    <submittedName>
        <fullName evidence="8">Integrase</fullName>
    </submittedName>
</protein>
<organism evidence="8 9">
    <name type="scientific">Candidatus Brocadia sinica JPN1</name>
    <dbReference type="NCBI Taxonomy" id="1197129"/>
    <lineage>
        <taxon>Bacteria</taxon>
        <taxon>Pseudomonadati</taxon>
        <taxon>Planctomycetota</taxon>
        <taxon>Candidatus Brocadiia</taxon>
        <taxon>Candidatus Brocadiales</taxon>
        <taxon>Candidatus Brocadiaceae</taxon>
        <taxon>Candidatus Brocadia</taxon>
    </lineage>
</organism>
<keyword evidence="9" id="KW-1185">Reference proteome</keyword>
<evidence type="ECO:0000256" key="5">
    <source>
        <dbReference type="PROSITE-ProRule" id="PRU01248"/>
    </source>
</evidence>
<dbReference type="PROSITE" id="PS51900">
    <property type="entry name" value="CB"/>
    <property type="match status" value="1"/>
</dbReference>
<feature type="domain" description="Tyr recombinase" evidence="6">
    <location>
        <begin position="158"/>
        <end position="331"/>
    </location>
</feature>
<evidence type="ECO:0000256" key="1">
    <source>
        <dbReference type="ARBA" id="ARBA00008857"/>
    </source>
</evidence>
<evidence type="ECO:0000256" key="4">
    <source>
        <dbReference type="ARBA" id="ARBA00023172"/>
    </source>
</evidence>
<reference evidence="9" key="1">
    <citation type="journal article" date="2015" name="Genome Announc.">
        <title>Draft Genome Sequence of an Anaerobic Ammonium-Oxidizing Bacterium, "Candidatus Brocadia sinica".</title>
        <authorList>
            <person name="Oshiki M."/>
            <person name="Shinyako-Hata K."/>
            <person name="Satoh H."/>
            <person name="Okabe S."/>
        </authorList>
    </citation>
    <scope>NUCLEOTIDE SEQUENCE [LARGE SCALE GENOMIC DNA]</scope>
    <source>
        <strain evidence="9">JPN1</strain>
    </source>
</reference>
<dbReference type="InterPro" id="IPR010998">
    <property type="entry name" value="Integrase_recombinase_N"/>
</dbReference>
<evidence type="ECO:0000256" key="3">
    <source>
        <dbReference type="ARBA" id="ARBA00023125"/>
    </source>
</evidence>
<dbReference type="Gene3D" id="1.10.150.130">
    <property type="match status" value="1"/>
</dbReference>
<proteinExistence type="inferred from homology"/>
<evidence type="ECO:0000313" key="8">
    <source>
        <dbReference type="EMBL" id="GAN33972.1"/>
    </source>
</evidence>
<dbReference type="CDD" id="cd00796">
    <property type="entry name" value="INT_Rci_Hp1_C"/>
    <property type="match status" value="1"/>
</dbReference>
<dbReference type="RefSeq" id="WP_052564030.1">
    <property type="nucleotide sequence ID" value="NZ_BAFN01000001.1"/>
</dbReference>
<keyword evidence="4" id="KW-0233">DNA recombination</keyword>
<dbReference type="InterPro" id="IPR011010">
    <property type="entry name" value="DNA_brk_join_enz"/>
</dbReference>
<gene>
    <name evidence="8" type="ORF">BROSI_A2507</name>
</gene>